<dbReference type="CDD" id="cd01335">
    <property type="entry name" value="Radical_SAM"/>
    <property type="match status" value="1"/>
</dbReference>
<feature type="binding site" evidence="8">
    <location>
        <position position="45"/>
    </location>
    <ligand>
        <name>Mg(2+)</name>
        <dbReference type="ChEBI" id="CHEBI:18420"/>
    </ligand>
</feature>
<name>C4V0R7_9FIRM</name>
<dbReference type="PANTHER" id="PTHR42836">
    <property type="entry name" value="7-CARBOXY-7-DEAZAGUANINE SYNTHASE"/>
    <property type="match status" value="1"/>
</dbReference>
<comment type="subunit">
    <text evidence="8">Homodimer.</text>
</comment>
<dbReference type="HOGENOM" id="CLU_066739_1_0_9"/>
<dbReference type="STRING" id="638302.HMPREF0908_0178"/>
<dbReference type="eggNOG" id="COG0602">
    <property type="taxonomic scope" value="Bacteria"/>
</dbReference>
<feature type="binding site" evidence="8">
    <location>
        <position position="43"/>
    </location>
    <ligand>
        <name>[4Fe-4S] cluster</name>
        <dbReference type="ChEBI" id="CHEBI:49883"/>
        <note>4Fe-4S-S-AdoMet</note>
    </ligand>
</feature>
<sequence>MRETDMNENIIEIFSSIQGEGKYVGCRQVFLRLEGCNLNCTYCDTDSKAGTHPNCVVEEGAGTYHLVPYPNPISPERAAELVALAAAGVPHQALSITGGEPLLHASFIRALAPHVHLPIYLETNGTLYAELKKCIDCVAGISMDIKLPSVTAHPVWDAHVRFLEIAKVKDTWIKIVVAAESPDSEIDTAVRLVADTAPETMLILQPVTPCGGCMKPSSEQLLKWQETALRRLANVRVIPQTHRMMDML</sequence>
<dbReference type="AlphaFoldDB" id="C4V0R7"/>
<comment type="catalytic activity">
    <reaction evidence="8">
        <text>6-carboxy-5,6,7,8-tetrahydropterin + H(+) = 7-carboxy-7-carbaguanine + NH4(+)</text>
        <dbReference type="Rhea" id="RHEA:27974"/>
        <dbReference type="ChEBI" id="CHEBI:15378"/>
        <dbReference type="ChEBI" id="CHEBI:28938"/>
        <dbReference type="ChEBI" id="CHEBI:61032"/>
        <dbReference type="ChEBI" id="CHEBI:61036"/>
        <dbReference type="EC" id="4.3.99.3"/>
    </reaction>
</comment>
<keyword evidence="2 8" id="KW-0949">S-adenosyl-L-methionine</keyword>
<comment type="caution">
    <text evidence="8">Lacks conserved residue(s) required for the propagation of feature annotation.</text>
</comment>
<comment type="cofactor">
    <cofactor evidence="8">
        <name>Mg(2+)</name>
        <dbReference type="ChEBI" id="CHEBI:18420"/>
    </cofactor>
</comment>
<reference evidence="10 11" key="1">
    <citation type="submission" date="2009-04" db="EMBL/GenBank/DDBJ databases">
        <authorList>
            <person name="Qin X."/>
            <person name="Bachman B."/>
            <person name="Battles P."/>
            <person name="Bell A."/>
            <person name="Bess C."/>
            <person name="Bickham C."/>
            <person name="Chaboub L."/>
            <person name="Chen D."/>
            <person name="Coyle M."/>
            <person name="Deiros D.R."/>
            <person name="Dinh H."/>
            <person name="Forbes L."/>
            <person name="Fowler G."/>
            <person name="Francisco L."/>
            <person name="Fu Q."/>
            <person name="Gubbala S."/>
            <person name="Hale W."/>
            <person name="Han Y."/>
            <person name="Hemphill L."/>
            <person name="Highlander S.K."/>
            <person name="Hirani K."/>
            <person name="Hogues M."/>
            <person name="Jackson L."/>
            <person name="Jakkamsetti A."/>
            <person name="Javaid M."/>
            <person name="Jiang H."/>
            <person name="Korchina V."/>
            <person name="Kovar C."/>
            <person name="Lara F."/>
            <person name="Lee S."/>
            <person name="Mata R."/>
            <person name="Mathew T."/>
            <person name="Moen C."/>
            <person name="Morales K."/>
            <person name="Munidasa M."/>
            <person name="Nazareth L."/>
            <person name="Ngo R."/>
            <person name="Nguyen L."/>
            <person name="Okwuonu G."/>
            <person name="Ongeri F."/>
            <person name="Patil S."/>
            <person name="Petrosino J."/>
            <person name="Pham C."/>
            <person name="Pham P."/>
            <person name="Pu L.-L."/>
            <person name="Puazo M."/>
            <person name="Raj R."/>
            <person name="Reid J."/>
            <person name="Rouhana J."/>
            <person name="Saada N."/>
            <person name="Shang Y."/>
            <person name="Simmons D."/>
            <person name="Thornton R."/>
            <person name="Warren J."/>
            <person name="Weissenberger G."/>
            <person name="Zhang J."/>
            <person name="Zhang L."/>
            <person name="Zhou C."/>
            <person name="Zhu D."/>
            <person name="Muzny D."/>
            <person name="Worley K."/>
            <person name="Gibbs R."/>
        </authorList>
    </citation>
    <scope>NUCLEOTIDE SEQUENCE [LARGE SCALE GENOMIC DNA]</scope>
    <source>
        <strain evidence="10 11">ATCC 43531</strain>
    </source>
</reference>
<proteinExistence type="inferred from homology"/>
<protein>
    <recommendedName>
        <fullName evidence="8">7-carboxy-7-deazaguanine synthase</fullName>
        <shortName evidence="8">CDG synthase</shortName>
        <ecNumber evidence="8">4.3.99.3</ecNumber>
    </recommendedName>
    <alternativeName>
        <fullName evidence="8">Queuosine biosynthesis protein QueE</fullName>
    </alternativeName>
</protein>
<evidence type="ECO:0000256" key="7">
    <source>
        <dbReference type="ARBA" id="ARBA00023239"/>
    </source>
</evidence>
<organism evidence="10 11">
    <name type="scientific">Selenomonas flueggei ATCC 43531</name>
    <dbReference type="NCBI Taxonomy" id="638302"/>
    <lineage>
        <taxon>Bacteria</taxon>
        <taxon>Bacillati</taxon>
        <taxon>Bacillota</taxon>
        <taxon>Negativicutes</taxon>
        <taxon>Selenomonadales</taxon>
        <taxon>Selenomonadaceae</taxon>
        <taxon>Selenomonas</taxon>
    </lineage>
</organism>
<feature type="binding site" evidence="8">
    <location>
        <position position="99"/>
    </location>
    <ligand>
        <name>S-adenosyl-L-methionine</name>
        <dbReference type="ChEBI" id="CHEBI:59789"/>
    </ligand>
</feature>
<evidence type="ECO:0000256" key="2">
    <source>
        <dbReference type="ARBA" id="ARBA00022691"/>
    </source>
</evidence>
<comment type="function">
    <text evidence="8">Catalyzes the complex heterocyclic radical-mediated conversion of 6-carboxy-5,6,7,8-tetrahydropterin (CPH4) to 7-carboxy-7-deazaguanine (CDG), a step common to the biosynthetic pathways of all 7-deazapurine-containing compounds.</text>
</comment>
<keyword evidence="7 8" id="KW-0456">Lyase</keyword>
<dbReference type="InterPro" id="IPR024924">
    <property type="entry name" value="7-CO-7-deazaguanine_synth-like"/>
</dbReference>
<feature type="binding site" evidence="8">
    <location>
        <position position="97"/>
    </location>
    <ligand>
        <name>substrate</name>
    </ligand>
</feature>
<keyword evidence="4 8" id="KW-0460">Magnesium</keyword>
<feature type="binding site" evidence="8">
    <location>
        <position position="40"/>
    </location>
    <ligand>
        <name>[4Fe-4S] cluster</name>
        <dbReference type="ChEBI" id="CHEBI:49883"/>
        <note>4Fe-4S-S-AdoMet</note>
    </ligand>
</feature>
<dbReference type="EC" id="4.3.99.3" evidence="8"/>
<evidence type="ECO:0000256" key="1">
    <source>
        <dbReference type="ARBA" id="ARBA00022485"/>
    </source>
</evidence>
<evidence type="ECO:0000313" key="11">
    <source>
        <dbReference type="Proteomes" id="UP000005309"/>
    </source>
</evidence>
<dbReference type="PANTHER" id="PTHR42836:SF1">
    <property type="entry name" value="7-CARBOXY-7-DEAZAGUANINE SYNTHASE"/>
    <property type="match status" value="1"/>
</dbReference>
<feature type="binding site" evidence="8">
    <location>
        <begin position="17"/>
        <end position="19"/>
    </location>
    <ligand>
        <name>substrate</name>
    </ligand>
</feature>
<evidence type="ECO:0000259" key="9">
    <source>
        <dbReference type="PROSITE" id="PS51918"/>
    </source>
</evidence>
<dbReference type="Gene3D" id="3.20.20.70">
    <property type="entry name" value="Aldolase class I"/>
    <property type="match status" value="1"/>
</dbReference>
<dbReference type="PIRSF" id="PIRSF000370">
    <property type="entry name" value="QueE"/>
    <property type="match status" value="1"/>
</dbReference>
<dbReference type="SFLD" id="SFLDS00029">
    <property type="entry name" value="Radical_SAM"/>
    <property type="match status" value="1"/>
</dbReference>
<dbReference type="Proteomes" id="UP000005309">
    <property type="component" value="Unassembled WGS sequence"/>
</dbReference>
<evidence type="ECO:0000256" key="5">
    <source>
        <dbReference type="ARBA" id="ARBA00023004"/>
    </source>
</evidence>
<keyword evidence="5 8" id="KW-0408">Iron</keyword>
<feature type="binding site" evidence="8">
    <location>
        <begin position="42"/>
        <end position="44"/>
    </location>
    <ligand>
        <name>S-adenosyl-L-methionine</name>
        <dbReference type="ChEBI" id="CHEBI:59789"/>
    </ligand>
</feature>
<comment type="cofactor">
    <cofactor evidence="8">
        <name>[4Fe-4S] cluster</name>
        <dbReference type="ChEBI" id="CHEBI:49883"/>
    </cofactor>
    <text evidence="8">Binds 1 [4Fe-4S] cluster. The cluster is coordinated with 3 cysteines and an exchangeable S-adenosyl-L-methionine.</text>
</comment>
<dbReference type="PROSITE" id="PS51918">
    <property type="entry name" value="RADICAL_SAM"/>
    <property type="match status" value="1"/>
</dbReference>
<dbReference type="UniPathway" id="UPA00391"/>
<keyword evidence="6 8" id="KW-0411">Iron-sulfur</keyword>
<feature type="binding site" evidence="8">
    <location>
        <position position="36"/>
    </location>
    <ligand>
        <name>[4Fe-4S] cluster</name>
        <dbReference type="ChEBI" id="CHEBI:49883"/>
        <note>4Fe-4S-S-AdoMet</note>
    </ligand>
</feature>
<evidence type="ECO:0000256" key="3">
    <source>
        <dbReference type="ARBA" id="ARBA00022723"/>
    </source>
</evidence>
<keyword evidence="1 8" id="KW-0004">4Fe-4S</keyword>
<comment type="similarity">
    <text evidence="8">Belongs to the radical SAM superfamily. 7-carboxy-7-deazaguanine synthase family.</text>
</comment>
<dbReference type="Pfam" id="PF04055">
    <property type="entry name" value="Radical_SAM"/>
    <property type="match status" value="1"/>
</dbReference>
<dbReference type="InterPro" id="IPR007197">
    <property type="entry name" value="rSAM"/>
</dbReference>
<keyword evidence="8" id="KW-0671">Queuosine biosynthesis</keyword>
<dbReference type="SUPFAM" id="SSF102114">
    <property type="entry name" value="Radical SAM enzymes"/>
    <property type="match status" value="1"/>
</dbReference>
<keyword evidence="11" id="KW-1185">Reference proteome</keyword>
<evidence type="ECO:0000256" key="6">
    <source>
        <dbReference type="ARBA" id="ARBA00023014"/>
    </source>
</evidence>
<comment type="cofactor">
    <cofactor evidence="8">
        <name>S-adenosyl-L-methionine</name>
        <dbReference type="ChEBI" id="CHEBI:59789"/>
    </cofactor>
    <text evidence="8">Binds 1 S-adenosyl-L-methionine per subunit.</text>
</comment>
<comment type="caution">
    <text evidence="10">The sequence shown here is derived from an EMBL/GenBank/DDBJ whole genome shotgun (WGS) entry which is preliminary data.</text>
</comment>
<feature type="binding site" evidence="8">
    <location>
        <position position="32"/>
    </location>
    <ligand>
        <name>substrate</name>
    </ligand>
</feature>
<dbReference type="GO" id="GO:0000287">
    <property type="term" value="F:magnesium ion binding"/>
    <property type="evidence" value="ECO:0007669"/>
    <property type="project" value="UniProtKB-UniRule"/>
</dbReference>
<dbReference type="GO" id="GO:0051539">
    <property type="term" value="F:4 iron, 4 sulfur cluster binding"/>
    <property type="evidence" value="ECO:0007669"/>
    <property type="project" value="UniProtKB-UniRule"/>
</dbReference>
<dbReference type="InterPro" id="IPR013785">
    <property type="entry name" value="Aldolase_TIM"/>
</dbReference>
<dbReference type="EMBL" id="ACLA01000002">
    <property type="protein sequence ID" value="EEQ49596.1"/>
    <property type="molecule type" value="Genomic_DNA"/>
</dbReference>
<dbReference type="InterPro" id="IPR058240">
    <property type="entry name" value="rSAM_sf"/>
</dbReference>
<keyword evidence="3 8" id="KW-0479">Metal-binding</keyword>
<accession>C4V0R7</accession>
<evidence type="ECO:0000256" key="4">
    <source>
        <dbReference type="ARBA" id="ARBA00022842"/>
    </source>
</evidence>
<dbReference type="HAMAP" id="MF_00917">
    <property type="entry name" value="QueE"/>
    <property type="match status" value="1"/>
</dbReference>
<dbReference type="GO" id="GO:1904047">
    <property type="term" value="F:S-adenosyl-L-methionine binding"/>
    <property type="evidence" value="ECO:0007669"/>
    <property type="project" value="UniProtKB-UniRule"/>
</dbReference>
<evidence type="ECO:0000256" key="8">
    <source>
        <dbReference type="HAMAP-Rule" id="MF_00917"/>
    </source>
</evidence>
<comment type="pathway">
    <text evidence="8">Purine metabolism; 7-cyano-7-deazaguanine biosynthesis.</text>
</comment>
<feature type="domain" description="Radical SAM core" evidence="9">
    <location>
        <begin position="23"/>
        <end position="248"/>
    </location>
</feature>
<dbReference type="GO" id="GO:0016840">
    <property type="term" value="F:carbon-nitrogen lyase activity"/>
    <property type="evidence" value="ECO:0007669"/>
    <property type="project" value="UniProtKB-UniRule"/>
</dbReference>
<gene>
    <name evidence="8" type="primary">queE</name>
    <name evidence="10" type="ORF">HMPREF0908_0178</name>
</gene>
<evidence type="ECO:0000313" key="10">
    <source>
        <dbReference type="EMBL" id="EEQ49596.1"/>
    </source>
</evidence>
<dbReference type="GO" id="GO:0008616">
    <property type="term" value="P:tRNA queuosine(34) biosynthetic process"/>
    <property type="evidence" value="ECO:0007669"/>
    <property type="project" value="UniProtKB-UniRule"/>
</dbReference>